<dbReference type="InterPro" id="IPR007219">
    <property type="entry name" value="XnlR_reg_dom"/>
</dbReference>
<keyword evidence="12" id="KW-1185">Reference proteome</keyword>
<evidence type="ECO:0000256" key="7">
    <source>
        <dbReference type="ARBA" id="ARBA00023242"/>
    </source>
</evidence>
<evidence type="ECO:0000313" key="12">
    <source>
        <dbReference type="Proteomes" id="UP000030752"/>
    </source>
</evidence>
<dbReference type="NCBIfam" id="TIGR00879">
    <property type="entry name" value="SP"/>
    <property type="match status" value="1"/>
</dbReference>
<dbReference type="InterPro" id="IPR003663">
    <property type="entry name" value="Sugar/inositol_transpt"/>
</dbReference>
<proteinExistence type="inferred from homology"/>
<dbReference type="Pfam" id="PF04082">
    <property type="entry name" value="Fungal_trans"/>
    <property type="match status" value="1"/>
</dbReference>
<keyword evidence="3" id="KW-0813">Transport</keyword>
<evidence type="ECO:0000313" key="11">
    <source>
        <dbReference type="EMBL" id="ETN41645.1"/>
    </source>
</evidence>
<evidence type="ECO:0000256" key="9">
    <source>
        <dbReference type="SAM" id="Phobius"/>
    </source>
</evidence>
<dbReference type="InParanoid" id="W2RZ89"/>
<evidence type="ECO:0000256" key="8">
    <source>
        <dbReference type="SAM" id="MobiDB-lite"/>
    </source>
</evidence>
<sequence length="1323" mass="144714">MTRQSHSSRYNQSVTVAAAFGSLTYGYGASVIGSTIGQPGWYAFFNLPVQGESGYATTTTNAIAAANGLFSAGAAVGCIWIMWAATALGRKRNIQIGAFMSLLGGAFQGGAANLDMFQAGRFIAGLGIGILVTICPMYLSELAPPERRGWLVGHHAIFLVFGYMLSAWLGYGCYFATEANSSFAWRFPLCMQCLPPAILGTASFIMPESPRWLLQKDKTEQAWVIIQRLRKKADDPTDLVAKEELYQTKEQLALDAAKLKKLGTTPWGAVLKIKSYRKRMIIGFLTQWGAEFSGPLVINNYSVLLYTNLGQTGSMPLLLSALWLTTAGVIYNPLGAWLHDRVNSRRWMFLVGTFGCLVTTSGLAGCIAQYAGTDNKAGNAAGVFFVFLYLAFQGTGQDTTMYLYVSEIFPTEIRPIGMGFSLFGQFAATLILLQTAPIGFVTIGWKYYLVIICWCIVFIPMIYFFWPETARLSLEEISAKFGDDVAVHVNDVSEDQRKELDEFLQTTDVVHMASAPGSKVSEKGATATEISLCTYSKGDERAKEHIVGGDARNLSDDQTNPGNQQAHSPQRPGTASRGREIIASAGPSNGLGDSGAADTSRRPTGSDAIYSYGHGDVADHFLPPTTFTDYPSSSPSSHVNCGGNLFYSQTDVPLDQAFASGPPIDTFSNAYSGMPQDWLSFDLLEFSGQFHSSQESLTPPDLAVIGSSILPNFSSAKDANAVLQASVAPPFEGSSSKVPGTKEPHRPSQPWPFEQSHDRIPSKFRLPPLRDMLKGSNSASANENSLFEDLAHLLSEPCLSHIVYVVSHGRYSSALHLLRQALDAYFTHFHPILPMIHIPTWDMYKDPTVLLAAMACLGAMFLDIPNAWDISQALSDICSRIITWLGELDTTKHHDVSYLSACCLHQIYSLGSGNRSLYQSADRSRGALIGGLRGASILCARLQIEDDGSDHNQANRERSTSEQKEWLAWRDQEQAKRLAWSAFEYDCSLCTLTNRRGAVGMGELPDHLPCTEPLWEAPSAGAWRALLNQSSVYARGFPSATLMRRLMSGYPPPADMPPWGKRLCAQVIGCVLWDLKQMEVSWMSSNLGLSSLHFARLQTVSSVLQAFGSLSTSMSKATCISELISYNISRLIYHYSHLYSADDTLDLVVFVVRGSTTSYTTDHAATRSAWKRGELSRAVQRLSSRLAGEPRKVRKMVWHAAQIIAVANEYLVSAPCEIMRIFMGYIFIMAVCRYGPQPRSAEQPGPAPVHLDILSATLTPPRAVAQWIGHGGPAGLAGIPDICNAASIGLVNQQAQHLLRRLHVWGLTGKFLKILDAFVQCDR</sequence>
<keyword evidence="4 9" id="KW-0812">Transmembrane</keyword>
<dbReference type="EMBL" id="KB822719">
    <property type="protein sequence ID" value="ETN41645.1"/>
    <property type="molecule type" value="Genomic_DNA"/>
</dbReference>
<feature type="transmembrane region" description="Helical" evidence="9">
    <location>
        <begin position="120"/>
        <end position="139"/>
    </location>
</feature>
<accession>W2RZ89</accession>
<feature type="transmembrane region" description="Helical" evidence="9">
    <location>
        <begin position="377"/>
        <end position="395"/>
    </location>
</feature>
<feature type="compositionally biased region" description="Polar residues" evidence="8">
    <location>
        <begin position="556"/>
        <end position="573"/>
    </location>
</feature>
<dbReference type="Pfam" id="PF00083">
    <property type="entry name" value="Sugar_tr"/>
    <property type="match status" value="1"/>
</dbReference>
<evidence type="ECO:0000259" key="10">
    <source>
        <dbReference type="PROSITE" id="PS50850"/>
    </source>
</evidence>
<dbReference type="SUPFAM" id="SSF103473">
    <property type="entry name" value="MFS general substrate transporter"/>
    <property type="match status" value="1"/>
</dbReference>
<reference evidence="11 12" key="1">
    <citation type="submission" date="2013-03" db="EMBL/GenBank/DDBJ databases">
        <title>The Genome Sequence of Phialophora europaea CBS 101466.</title>
        <authorList>
            <consortium name="The Broad Institute Genomics Platform"/>
            <person name="Cuomo C."/>
            <person name="de Hoog S."/>
            <person name="Gorbushina A."/>
            <person name="Walker B."/>
            <person name="Young S.K."/>
            <person name="Zeng Q."/>
            <person name="Gargeya S."/>
            <person name="Fitzgerald M."/>
            <person name="Haas B."/>
            <person name="Abouelleil A."/>
            <person name="Allen A.W."/>
            <person name="Alvarado L."/>
            <person name="Arachchi H.M."/>
            <person name="Berlin A.M."/>
            <person name="Chapman S.B."/>
            <person name="Gainer-Dewar J."/>
            <person name="Goldberg J."/>
            <person name="Griggs A."/>
            <person name="Gujja S."/>
            <person name="Hansen M."/>
            <person name="Howarth C."/>
            <person name="Imamovic A."/>
            <person name="Ireland A."/>
            <person name="Larimer J."/>
            <person name="McCowan C."/>
            <person name="Murphy C."/>
            <person name="Pearson M."/>
            <person name="Poon T.W."/>
            <person name="Priest M."/>
            <person name="Roberts A."/>
            <person name="Saif S."/>
            <person name="Shea T."/>
            <person name="Sisk P."/>
            <person name="Sykes S."/>
            <person name="Wortman J."/>
            <person name="Nusbaum C."/>
            <person name="Birren B."/>
        </authorList>
    </citation>
    <scope>NUCLEOTIDE SEQUENCE [LARGE SCALE GENOMIC DNA]</scope>
    <source>
        <strain evidence="11 12">CBS 101466</strain>
    </source>
</reference>
<comment type="similarity">
    <text evidence="2">Belongs to the major facilitator superfamily. Sugar transporter (TC 2.A.1.1) family.</text>
</comment>
<dbReference type="PANTHER" id="PTHR48022:SF38">
    <property type="entry name" value="MAJOR FACILITATOR SUPERFAMILY (MFS) PROFILE DOMAIN-CONTAINING PROTEIN-RELATED"/>
    <property type="match status" value="1"/>
</dbReference>
<dbReference type="eggNOG" id="KOG1721">
    <property type="taxonomic scope" value="Eukaryota"/>
</dbReference>
<keyword evidence="6 9" id="KW-0472">Membrane</keyword>
<feature type="transmembrane region" description="Helical" evidence="9">
    <location>
        <begin position="416"/>
        <end position="441"/>
    </location>
</feature>
<dbReference type="InterPro" id="IPR020846">
    <property type="entry name" value="MFS_dom"/>
</dbReference>
<evidence type="ECO:0000256" key="3">
    <source>
        <dbReference type="ARBA" id="ARBA00022448"/>
    </source>
</evidence>
<dbReference type="HOGENOM" id="CLU_259675_0_0_1"/>
<comment type="subcellular location">
    <subcellularLocation>
        <location evidence="1">Membrane</location>
        <topology evidence="1">Multi-pass membrane protein</topology>
    </subcellularLocation>
</comment>
<feature type="transmembrane region" description="Helical" evidence="9">
    <location>
        <begin position="62"/>
        <end position="84"/>
    </location>
</feature>
<keyword evidence="7" id="KW-0539">Nucleus</keyword>
<feature type="transmembrane region" description="Helical" evidence="9">
    <location>
        <begin position="447"/>
        <end position="466"/>
    </location>
</feature>
<protein>
    <recommendedName>
        <fullName evidence="10">Major facilitator superfamily (MFS) profile domain-containing protein</fullName>
    </recommendedName>
</protein>
<dbReference type="PROSITE" id="PS00217">
    <property type="entry name" value="SUGAR_TRANSPORT_2"/>
    <property type="match status" value="1"/>
</dbReference>
<feature type="transmembrane region" description="Helical" evidence="9">
    <location>
        <begin position="318"/>
        <end position="338"/>
    </location>
</feature>
<feature type="domain" description="Major facilitator superfamily (MFS) profile" evidence="10">
    <location>
        <begin position="14"/>
        <end position="470"/>
    </location>
</feature>
<dbReference type="InterPro" id="IPR050360">
    <property type="entry name" value="MFS_Sugar_Transporters"/>
</dbReference>
<dbReference type="CDD" id="cd12148">
    <property type="entry name" value="fungal_TF_MHR"/>
    <property type="match status" value="1"/>
</dbReference>
<dbReference type="PROSITE" id="PS50850">
    <property type="entry name" value="MFS"/>
    <property type="match status" value="1"/>
</dbReference>
<evidence type="ECO:0000256" key="6">
    <source>
        <dbReference type="ARBA" id="ARBA00023136"/>
    </source>
</evidence>
<evidence type="ECO:0000256" key="4">
    <source>
        <dbReference type="ARBA" id="ARBA00022692"/>
    </source>
</evidence>
<feature type="region of interest" description="Disordered" evidence="8">
    <location>
        <begin position="732"/>
        <end position="757"/>
    </location>
</feature>
<dbReference type="GO" id="GO:0008270">
    <property type="term" value="F:zinc ion binding"/>
    <property type="evidence" value="ECO:0007669"/>
    <property type="project" value="InterPro"/>
</dbReference>
<dbReference type="InterPro" id="IPR036259">
    <property type="entry name" value="MFS_trans_sf"/>
</dbReference>
<dbReference type="InterPro" id="IPR005828">
    <property type="entry name" value="MFS_sugar_transport-like"/>
</dbReference>
<dbReference type="RefSeq" id="XP_008716154.1">
    <property type="nucleotide sequence ID" value="XM_008717932.1"/>
</dbReference>
<dbReference type="GeneID" id="19970920"/>
<dbReference type="VEuPathDB" id="FungiDB:HMPREF1541_03581"/>
<feature type="region of interest" description="Disordered" evidence="8">
    <location>
        <begin position="551"/>
        <end position="610"/>
    </location>
</feature>
<dbReference type="InterPro" id="IPR005829">
    <property type="entry name" value="Sugar_transporter_CS"/>
</dbReference>
<dbReference type="GO" id="GO:0003677">
    <property type="term" value="F:DNA binding"/>
    <property type="evidence" value="ECO:0007669"/>
    <property type="project" value="InterPro"/>
</dbReference>
<dbReference type="Proteomes" id="UP000030752">
    <property type="component" value="Unassembled WGS sequence"/>
</dbReference>
<evidence type="ECO:0000256" key="2">
    <source>
        <dbReference type="ARBA" id="ARBA00010992"/>
    </source>
</evidence>
<dbReference type="Gene3D" id="1.20.1250.20">
    <property type="entry name" value="MFS general substrate transporter like domains"/>
    <property type="match status" value="1"/>
</dbReference>
<name>W2RZ89_CYPE1</name>
<dbReference type="GO" id="GO:0016020">
    <property type="term" value="C:membrane"/>
    <property type="evidence" value="ECO:0007669"/>
    <property type="project" value="UniProtKB-SubCell"/>
</dbReference>
<dbReference type="GO" id="GO:0005351">
    <property type="term" value="F:carbohydrate:proton symporter activity"/>
    <property type="evidence" value="ECO:0007669"/>
    <property type="project" value="TreeGrafter"/>
</dbReference>
<dbReference type="OrthoDB" id="6612291at2759"/>
<evidence type="ECO:0000256" key="5">
    <source>
        <dbReference type="ARBA" id="ARBA00022989"/>
    </source>
</evidence>
<dbReference type="GO" id="GO:0006351">
    <property type="term" value="P:DNA-templated transcription"/>
    <property type="evidence" value="ECO:0007669"/>
    <property type="project" value="InterPro"/>
</dbReference>
<dbReference type="PRINTS" id="PR00171">
    <property type="entry name" value="SUGRTRNSPORT"/>
</dbReference>
<organism evidence="11 12">
    <name type="scientific">Cyphellophora europaea (strain CBS 101466)</name>
    <name type="common">Phialophora europaea</name>
    <dbReference type="NCBI Taxonomy" id="1220924"/>
    <lineage>
        <taxon>Eukaryota</taxon>
        <taxon>Fungi</taxon>
        <taxon>Dikarya</taxon>
        <taxon>Ascomycota</taxon>
        <taxon>Pezizomycotina</taxon>
        <taxon>Eurotiomycetes</taxon>
        <taxon>Chaetothyriomycetidae</taxon>
        <taxon>Chaetothyriales</taxon>
        <taxon>Cyphellophoraceae</taxon>
        <taxon>Cyphellophora</taxon>
    </lineage>
</organism>
<evidence type="ECO:0000256" key="1">
    <source>
        <dbReference type="ARBA" id="ARBA00004141"/>
    </source>
</evidence>
<keyword evidence="5 9" id="KW-1133">Transmembrane helix</keyword>
<gene>
    <name evidence="11" type="ORF">HMPREF1541_03581</name>
</gene>
<dbReference type="PANTHER" id="PTHR48022">
    <property type="entry name" value="PLASTIDIC GLUCOSE TRANSPORTER 4"/>
    <property type="match status" value="1"/>
</dbReference>
<dbReference type="eggNOG" id="KOG0254">
    <property type="taxonomic scope" value="Eukaryota"/>
</dbReference>
<feature type="transmembrane region" description="Helical" evidence="9">
    <location>
        <begin position="347"/>
        <end position="371"/>
    </location>
</feature>
<feature type="transmembrane region" description="Helical" evidence="9">
    <location>
        <begin position="151"/>
        <end position="171"/>
    </location>
</feature>